<evidence type="ECO:0000259" key="2">
    <source>
        <dbReference type="PROSITE" id="PS50089"/>
    </source>
</evidence>
<dbReference type="PANTHER" id="PTHR22765">
    <property type="entry name" value="RING FINGER AND PROTEASE ASSOCIATED DOMAIN-CONTAINING"/>
    <property type="match status" value="1"/>
</dbReference>
<dbReference type="SUPFAM" id="SSF64268">
    <property type="entry name" value="PX domain"/>
    <property type="match status" value="1"/>
</dbReference>
<comment type="caution">
    <text evidence="3">The sequence shown here is derived from an EMBL/GenBank/DDBJ whole genome shotgun (WGS) entry which is preliminary data.</text>
</comment>
<dbReference type="SUPFAM" id="SSF57850">
    <property type="entry name" value="RING/U-box"/>
    <property type="match status" value="2"/>
</dbReference>
<evidence type="ECO:0000313" key="3">
    <source>
        <dbReference type="EMBL" id="KAF0745420.1"/>
    </source>
</evidence>
<dbReference type="Gene3D" id="3.30.1520.10">
    <property type="entry name" value="Phox-like domain"/>
    <property type="match status" value="1"/>
</dbReference>
<dbReference type="CDD" id="cd06093">
    <property type="entry name" value="PX_domain"/>
    <property type="match status" value="1"/>
</dbReference>
<proteinExistence type="predicted"/>
<dbReference type="InterPro" id="IPR036871">
    <property type="entry name" value="PX_dom_sf"/>
</dbReference>
<dbReference type="GO" id="GO:0061630">
    <property type="term" value="F:ubiquitin protein ligase activity"/>
    <property type="evidence" value="ECO:0007669"/>
    <property type="project" value="TreeGrafter"/>
</dbReference>
<dbReference type="GO" id="GO:0008270">
    <property type="term" value="F:zinc ion binding"/>
    <property type="evidence" value="ECO:0007669"/>
    <property type="project" value="UniProtKB-KW"/>
</dbReference>
<dbReference type="PANTHER" id="PTHR22765:SF434">
    <property type="entry name" value="GB|AAD18119.1-RELATED"/>
    <property type="match status" value="1"/>
</dbReference>
<feature type="domain" description="RING-type" evidence="2">
    <location>
        <begin position="292"/>
        <end position="331"/>
    </location>
</feature>
<protein>
    <recommendedName>
        <fullName evidence="2">RING-type domain-containing protein</fullName>
    </recommendedName>
</protein>
<dbReference type="AlphaFoldDB" id="A0A6G0XXF5"/>
<dbReference type="Gene3D" id="3.30.40.10">
    <property type="entry name" value="Zinc/RING finger domain, C3HC4 (zinc finger)"/>
    <property type="match status" value="2"/>
</dbReference>
<name>A0A6G0XXF5_9STRA</name>
<keyword evidence="4" id="KW-1185">Reference proteome</keyword>
<keyword evidence="1" id="KW-0862">Zinc</keyword>
<dbReference type="SMART" id="SM00184">
    <property type="entry name" value="RING"/>
    <property type="match status" value="2"/>
</dbReference>
<dbReference type="PROSITE" id="PS50089">
    <property type="entry name" value="ZF_RING_2"/>
    <property type="match status" value="2"/>
</dbReference>
<dbReference type="Pfam" id="PF13639">
    <property type="entry name" value="zf-RING_2"/>
    <property type="match status" value="2"/>
</dbReference>
<feature type="domain" description="RING-type" evidence="2">
    <location>
        <begin position="188"/>
        <end position="228"/>
    </location>
</feature>
<keyword evidence="1" id="KW-0479">Metal-binding</keyword>
<dbReference type="Proteomes" id="UP000481153">
    <property type="component" value="Unassembled WGS sequence"/>
</dbReference>
<accession>A0A6G0XXF5</accession>
<keyword evidence="1" id="KW-0863">Zinc-finger</keyword>
<organism evidence="3 4">
    <name type="scientific">Aphanomyces euteiches</name>
    <dbReference type="NCBI Taxonomy" id="100861"/>
    <lineage>
        <taxon>Eukaryota</taxon>
        <taxon>Sar</taxon>
        <taxon>Stramenopiles</taxon>
        <taxon>Oomycota</taxon>
        <taxon>Saprolegniomycetes</taxon>
        <taxon>Saprolegniales</taxon>
        <taxon>Verrucalvaceae</taxon>
        <taxon>Aphanomyces</taxon>
    </lineage>
</organism>
<evidence type="ECO:0000256" key="1">
    <source>
        <dbReference type="PROSITE-ProRule" id="PRU00175"/>
    </source>
</evidence>
<dbReference type="EMBL" id="VJMJ01000002">
    <property type="protein sequence ID" value="KAF0745420.1"/>
    <property type="molecule type" value="Genomic_DNA"/>
</dbReference>
<dbReference type="InterPro" id="IPR013083">
    <property type="entry name" value="Znf_RING/FYVE/PHD"/>
</dbReference>
<dbReference type="GO" id="GO:0035091">
    <property type="term" value="F:phosphatidylinositol binding"/>
    <property type="evidence" value="ECO:0007669"/>
    <property type="project" value="InterPro"/>
</dbReference>
<reference evidence="3 4" key="1">
    <citation type="submission" date="2019-07" db="EMBL/GenBank/DDBJ databases">
        <title>Genomics analysis of Aphanomyces spp. identifies a new class of oomycete effector associated with host adaptation.</title>
        <authorList>
            <person name="Gaulin E."/>
        </authorList>
    </citation>
    <scope>NUCLEOTIDE SEQUENCE [LARGE SCALE GENOMIC DNA]</scope>
    <source>
        <strain evidence="3 4">ATCC 201684</strain>
    </source>
</reference>
<dbReference type="VEuPathDB" id="FungiDB:AeMF1_017299"/>
<dbReference type="GO" id="GO:0006511">
    <property type="term" value="P:ubiquitin-dependent protein catabolic process"/>
    <property type="evidence" value="ECO:0007669"/>
    <property type="project" value="TreeGrafter"/>
</dbReference>
<dbReference type="InterPro" id="IPR051826">
    <property type="entry name" value="E3_ubiquitin-ligase_domain"/>
</dbReference>
<dbReference type="InterPro" id="IPR001841">
    <property type="entry name" value="Znf_RING"/>
</dbReference>
<gene>
    <name evidence="3" type="ORF">Ae201684_000439</name>
</gene>
<evidence type="ECO:0000313" key="4">
    <source>
        <dbReference type="Proteomes" id="UP000481153"/>
    </source>
</evidence>
<sequence>MTKSVHVKETPAITIDPVSFVVKFGLNRWAQFAPITTYVFTICSPATNTWWIVRKRFSECYSFRQQLLKTPGLSKQVDALVQATTSLKFPRRKIQGDTDEIKAERTAALKLFVASLASMRAACTRLALASHPPEVLAQASDLYTHLTAFLEVPDLHAQEEVRLLITTSTLTARHHSTLGCEEDFNTECPICLEEMGVNELLQLQCGHSFHPKCVDDWTKTSQTCPICRTLSYDESYIVGCAVHMILHEHSDESLLYRLRRCSTVTEDVQRTPAILLQGPQLIQQHPITDTVCSVCLESLDSSPRQLLCGHAFHMSCIFGWLTSQSSCPVCRKTASHGYLTQVDGCGSGGQLRLV</sequence>